<dbReference type="InterPro" id="IPR002083">
    <property type="entry name" value="MATH/TRAF_dom"/>
</dbReference>
<feature type="compositionally biased region" description="Polar residues" evidence="1">
    <location>
        <begin position="832"/>
        <end position="855"/>
    </location>
</feature>
<feature type="domain" description="4Fe-4S ferredoxin-type" evidence="3">
    <location>
        <begin position="1241"/>
        <end position="1273"/>
    </location>
</feature>
<feature type="compositionally biased region" description="Acidic residues" evidence="1">
    <location>
        <begin position="2223"/>
        <end position="2239"/>
    </location>
</feature>
<reference evidence="4" key="1">
    <citation type="submission" date="2023-08" db="EMBL/GenBank/DDBJ databases">
        <title>Draft sequence of the Babesia gibsoni genome.</title>
        <authorList>
            <person name="Yamagishi J.Y."/>
            <person name="Xuan X.X."/>
        </authorList>
    </citation>
    <scope>NUCLEOTIDE SEQUENCE</scope>
    <source>
        <strain evidence="4">Azabu</strain>
    </source>
</reference>
<dbReference type="EMBL" id="JAVEPI010000004">
    <property type="protein sequence ID" value="KAK1442114.1"/>
    <property type="molecule type" value="Genomic_DNA"/>
</dbReference>
<feature type="compositionally biased region" description="Basic and acidic residues" evidence="1">
    <location>
        <begin position="2205"/>
        <end position="2222"/>
    </location>
</feature>
<feature type="compositionally biased region" description="Basic and acidic residues" evidence="1">
    <location>
        <begin position="2127"/>
        <end position="2152"/>
    </location>
</feature>
<name>A0AAD8PCZ6_BABGI</name>
<feature type="region of interest" description="Disordered" evidence="1">
    <location>
        <begin position="503"/>
        <end position="546"/>
    </location>
</feature>
<feature type="compositionally biased region" description="Basic residues" evidence="1">
    <location>
        <begin position="2153"/>
        <end position="2162"/>
    </location>
</feature>
<feature type="region of interest" description="Disordered" evidence="1">
    <location>
        <begin position="827"/>
        <end position="894"/>
    </location>
</feature>
<sequence>MPQQERDTMANCLRYAGPDRRGDEYNSESSQNEYGDQDQAYHDDAQCPCYVCTNGIIDSKCNFSSDDTSTGVEFAVRSFWRLAKTQNDVESPMEGHCRGFHYKLLLHPRGTAGTDSEASHLSVFVEASVQDWYPQYWVFPNVRFELTVVNFKDPKQSVTSWAHWSFSSDATSRGWQKMISHSRLTKASGFMDDEGTVLVRGKADPPYPMLWSNSPLYHPQMMWEYIPNRAQRELSAEANADRQMNGKCKRLGSMQDNSQCHPTCTYESHAPMCRNANVDYMHGDPPYAITDRERERERQLYGGVDVQGPYNGNNNERMNPDFTGPNMSMEIPPHHDLQEPHPLPINNNSTLQGMQHNMNDDSDTFTEMNPEESLMHLQTDDAPEISNSTILRFLESVIPAIQPTLDADLLALMTHILYHLREFRKRILMWNPPVPHTTEGAKKGNGIIIALQKTFAYMELYPLAAACKAYKLAGIDPQQLSKYYLYELLPKLPNMKRGAYGSNEFNDSGNGNNANLDKNSPSKYESNLQGNRYNTKPQKSKSGPWNRMYMPIPFPSPADVPGYNADGEEFNHVDCCFFDGGRYEWETKKKDATKVGGPTDTQSNEPIPLHREPSMFCTTEGKPLNYKLLPGTLSYSIGNRADVFDKILPPPPNIKMLLKAMHMSDLQVLETQDQLIALHTAFFSMLLRDLAAAKRNLKHKRLILNKDTSSIDESPKTSMEYNLPWYLRDQTDLEATCKSLFSGSSDNEGLFHDNGVNDIASIYIRCKHSHSLQKALENTAKTMSRFPQVLFFYLYPAKNAKKGELFDIPLRLDCTCLCDGNGTSEEPFDLTTDGSQQKVTTPGDNTCGSGVSSGPINYCDYSDEDDEEDDEEDDGEEDLGSEGFGNFDNDDKKGKHSAHIKWYSLYALILREGDVRSEANGSVGGNFHSLLLRPEEDGPWYRIFEGRVEKLSTKMEFTEWKCHRDFFCAAAIYIAEDYIDMLQVGEIDLGGNIKSWNPRLFYETLEQLGVTEGDISNSAFTSLSTRQSETVTERSMTSADDQMSIADNVSHVYNAIRTGTGEFETPEESKSKVFPAELQADVSQKPEDTEQSTKEELIRFSEKLAERGFNIDYGNFNLIYNRKVGQRHPRMGSCCEVHGYTPEFLSALNEKEISFRYAKPASQKEICRRINRAETIRPFMKWLFRASKENTALLNGIKPPADGKLLVKFLQQRERYFEEEFCHLISEVLLKEIGEHMALNSVYKWDIDKSCCGCACVNCKENCPALLLTENGRFPGEDLKVLLAEPSTILFRNIQILRCHLEYFCKDCRNLSLQMKDDHRAAEIHEFKATSERSALFLIECIWDACVRYTHDCRTILYLKAISDNPATTAAELGLNRVSTLIRPSGMPTAKQTGSLHSSMEQCRDLFVFDGALSQSGGLLDSEVIDYYDTKYDVTITEELRIMRYFSAKYQLPSVTKMRRYLRERRVLVYYYIRPHELVRAYLEAVHPESNIKGEIESLVSNIIWNEAAFDQKVSIESLSKDELEMYDVEMSSLDVDHSIGYELCDIYEELITKMLLHMQDAERTLGTRIYDYIYTSTDITRIVSAIEKECTKTIPSNIFAMQLATPEDACTCDVLPDDCRMSPVLPSGSYFPDFGFSRGPFSLDFVEISAKVPLVIGMKTTFMGALAKANEAKKKQKSKVRKQPVEDACVIPPLDQLLCDVTISQKTAHAAYPKLFPNLNDIIKYPNGPHSFQGNGALGKLKRWGEYNSLLYHQSLGYDFNVAGGFASMLKLENHDSKAVANPLLDSRKYNEADALRIKYAYEVGIVISHDLCGCEGFASEEKLVPTKRLLVFHEITEEASGKKVPVRVEHLYWGLRRLLHQQVPSDMDSTYMQSNKGKKTKGSVKCVCGGNCGDDEYECPTNMRWKPLPRDCFVLYALRPDNNNPIRRGRRRFTFMQPEFDLAHYVDTGKRQVNPKTPDVIILMVGAPISLCTTPTMPFPMLDDSDYPLLLFKWMCVDAVDLVCYGAIVCDAKRQLQHYIFEWLLPLVREMGVLPKLEPNEKEDIEKYQILEECSIRTVQNVRRWSCAIRKINKRTGDIIIAQEKRLGDSPASLKFKESVEFMHTVRELAELEALEFLPPPDNSEEVHDFTKTDIDPQESFEKVADDVQKLAKKKKKRTPRTAIPSNKKSTFSKSIVSVEAEPESKTPESTTMTAKDTEEEVSERTEELSHARTDELQKADEDDEEEEDVSEDEDNTLEEINIGNIVEEALETVTPNNIIDRSMVESYGVHTGGMQECLQRLELPSMLESDEDGALLAALFSYIQWVVEEESETESASELEPSADHIIITVGQRTRGCIDIMLAMLQFSQEDAIIIALKGLIDAAYERSPLLAASIACYTLCAMGNEALSEDMPDCTMEFVREIVDIMAKESSENCQSVFDDGSDKQVVSSLLMCMHMYSSVNSIIWDICNSKDNLVFLMNVVKDRLTPIEDDEYVEEEVSEVGFRRDALISPFDRFDTDRAMYSENLMATMNSDMSPFGEEERIIKFEKVALQELKIWWSQRETSLSVIKDRLDTGKIVFIVSSSERRLQERNRADGNDPLAISHSELKCLNRCIGRFIGDVDVAVNGDIIQISLRGSPNGWAAAPGDSKGVIKAVETFMQLTGGNNMSRSVANKGIIDGENVHSFSDLDDIRLCGRQSALVTMSVHESGALDMITTRDIDGLVQHYYARTVKSIPKPPKLPPQYPRVGNRT</sequence>
<evidence type="ECO:0008006" key="6">
    <source>
        <dbReference type="Google" id="ProtNLM"/>
    </source>
</evidence>
<feature type="compositionally biased region" description="Polar residues" evidence="1">
    <location>
        <begin position="2166"/>
        <end position="2178"/>
    </location>
</feature>
<evidence type="ECO:0000259" key="2">
    <source>
        <dbReference type="PROSITE" id="PS50144"/>
    </source>
</evidence>
<protein>
    <recommendedName>
        <fullName evidence="6">MATH domain-containing protein</fullName>
    </recommendedName>
</protein>
<gene>
    <name evidence="4" type="ORF">BgAZ_401440</name>
</gene>
<dbReference type="InterPro" id="IPR017896">
    <property type="entry name" value="4Fe4S_Fe-S-bd"/>
</dbReference>
<dbReference type="InterPro" id="IPR008974">
    <property type="entry name" value="TRAF-like"/>
</dbReference>
<evidence type="ECO:0000313" key="5">
    <source>
        <dbReference type="Proteomes" id="UP001230268"/>
    </source>
</evidence>
<dbReference type="Proteomes" id="UP001230268">
    <property type="component" value="Unassembled WGS sequence"/>
</dbReference>
<dbReference type="SUPFAM" id="SSF49599">
    <property type="entry name" value="TRAF domain-like"/>
    <property type="match status" value="1"/>
</dbReference>
<feature type="domain" description="MATH" evidence="2">
    <location>
        <begin position="69"/>
        <end position="202"/>
    </location>
</feature>
<organism evidence="4 5">
    <name type="scientific">Babesia gibsoni</name>
    <dbReference type="NCBI Taxonomy" id="33632"/>
    <lineage>
        <taxon>Eukaryota</taxon>
        <taxon>Sar</taxon>
        <taxon>Alveolata</taxon>
        <taxon>Apicomplexa</taxon>
        <taxon>Aconoidasida</taxon>
        <taxon>Piroplasmida</taxon>
        <taxon>Babesiidae</taxon>
        <taxon>Babesia</taxon>
    </lineage>
</organism>
<accession>A0AAD8PCZ6</accession>
<comment type="caution">
    <text evidence="4">The sequence shown here is derived from an EMBL/GenBank/DDBJ whole genome shotgun (WGS) entry which is preliminary data.</text>
</comment>
<keyword evidence="5" id="KW-1185">Reference proteome</keyword>
<dbReference type="CDD" id="cd00121">
    <property type="entry name" value="MATH"/>
    <property type="match status" value="1"/>
</dbReference>
<dbReference type="Pfam" id="PF22486">
    <property type="entry name" value="MATH_2"/>
    <property type="match status" value="1"/>
</dbReference>
<dbReference type="PROSITE" id="PS51379">
    <property type="entry name" value="4FE4S_FER_2"/>
    <property type="match status" value="1"/>
</dbReference>
<feature type="region of interest" description="Disordered" evidence="1">
    <location>
        <begin position="2122"/>
        <end position="2239"/>
    </location>
</feature>
<feature type="compositionally biased region" description="Polar residues" evidence="1">
    <location>
        <begin position="503"/>
        <end position="543"/>
    </location>
</feature>
<dbReference type="PROSITE" id="PS50144">
    <property type="entry name" value="MATH"/>
    <property type="match status" value="1"/>
</dbReference>
<feature type="region of interest" description="Disordered" evidence="1">
    <location>
        <begin position="1"/>
        <end position="38"/>
    </location>
</feature>
<dbReference type="Gene3D" id="2.60.210.10">
    <property type="entry name" value="Apoptosis, Tumor Necrosis Factor Receptor Associated Protein 2, Chain A"/>
    <property type="match status" value="1"/>
</dbReference>
<evidence type="ECO:0000313" key="4">
    <source>
        <dbReference type="EMBL" id="KAK1442114.1"/>
    </source>
</evidence>
<evidence type="ECO:0000256" key="1">
    <source>
        <dbReference type="SAM" id="MobiDB-lite"/>
    </source>
</evidence>
<evidence type="ECO:0000259" key="3">
    <source>
        <dbReference type="PROSITE" id="PS51379"/>
    </source>
</evidence>
<proteinExistence type="predicted"/>
<feature type="region of interest" description="Disordered" evidence="1">
    <location>
        <begin position="591"/>
        <end position="613"/>
    </location>
</feature>
<feature type="compositionally biased region" description="Acidic residues" evidence="1">
    <location>
        <begin position="861"/>
        <end position="880"/>
    </location>
</feature>